<feature type="region of interest" description="Disordered" evidence="1">
    <location>
        <begin position="24"/>
        <end position="44"/>
    </location>
</feature>
<feature type="region of interest" description="Disordered" evidence="1">
    <location>
        <begin position="155"/>
        <end position="178"/>
    </location>
</feature>
<reference evidence="2" key="1">
    <citation type="submission" date="2023-12" db="EMBL/GenBank/DDBJ databases">
        <title>Fervidustalea candida gen. nov., sp. nov., a novel member of the family Paenibacillaceae isolated from a geothermal area.</title>
        <authorList>
            <person name="Li W.-J."/>
            <person name="Jiao J.-Y."/>
            <person name="Chen Y."/>
        </authorList>
    </citation>
    <scope>NUCLEOTIDE SEQUENCE</scope>
    <source>
        <strain evidence="2">SYSU GA230002</strain>
    </source>
</reference>
<feature type="compositionally biased region" description="Low complexity" evidence="1">
    <location>
        <begin position="163"/>
        <end position="174"/>
    </location>
</feature>
<gene>
    <name evidence="2" type="ORF">VF724_20345</name>
</gene>
<name>A0ABU5ZQ61_9BACL</name>
<feature type="region of interest" description="Disordered" evidence="1">
    <location>
        <begin position="119"/>
        <end position="143"/>
    </location>
</feature>
<accession>A0ABU5ZQ61</accession>
<organism evidence="2 3">
    <name type="scientific">Ferviditalea candida</name>
    <dbReference type="NCBI Taxonomy" id="3108399"/>
    <lineage>
        <taxon>Bacteria</taxon>
        <taxon>Bacillati</taxon>
        <taxon>Bacillota</taxon>
        <taxon>Bacilli</taxon>
        <taxon>Bacillales</taxon>
        <taxon>Paenibacillaceae</taxon>
        <taxon>Ferviditalea</taxon>
    </lineage>
</organism>
<keyword evidence="3" id="KW-1185">Reference proteome</keyword>
<evidence type="ECO:0000313" key="2">
    <source>
        <dbReference type="EMBL" id="MEB3103966.1"/>
    </source>
</evidence>
<proteinExistence type="predicted"/>
<feature type="compositionally biased region" description="Low complexity" evidence="1">
    <location>
        <begin position="32"/>
        <end position="42"/>
    </location>
</feature>
<evidence type="ECO:0000256" key="1">
    <source>
        <dbReference type="SAM" id="MobiDB-lite"/>
    </source>
</evidence>
<protein>
    <submittedName>
        <fullName evidence="2">Uncharacterized protein</fullName>
    </submittedName>
</protein>
<dbReference type="RefSeq" id="WP_371756090.1">
    <property type="nucleotide sequence ID" value="NZ_JAYJLD010000062.1"/>
</dbReference>
<comment type="caution">
    <text evidence="2">The sequence shown here is derived from an EMBL/GenBank/DDBJ whole genome shotgun (WGS) entry which is preliminary data.</text>
</comment>
<dbReference type="Proteomes" id="UP001310386">
    <property type="component" value="Unassembled WGS sequence"/>
</dbReference>
<feature type="region of interest" description="Disordered" evidence="1">
    <location>
        <begin position="58"/>
        <end position="89"/>
    </location>
</feature>
<evidence type="ECO:0000313" key="3">
    <source>
        <dbReference type="Proteomes" id="UP001310386"/>
    </source>
</evidence>
<dbReference type="EMBL" id="JAYJLD010000062">
    <property type="protein sequence ID" value="MEB3103966.1"/>
    <property type="molecule type" value="Genomic_DNA"/>
</dbReference>
<sequence>MSTDSAQFSLEALAYLSGGQFQDSASACGNYSDSGSESSLTSDQKKSILENLYSKLSSLSSSQSSSGTDSTSSTSSTSNTDSSTDLISSLKEELSGFDASSATDQQVSDTFDKVMQTLRQAAPPPPPPPPENDSSQQNNSNEGLPAMLQAMGGIAPPFAWGISSDNSNSSDSDSANTLTTDQKKTFLAKLEQHLKNGSSQHADGDSIDQTLDTIKEELSGTDFSSATDQQVTDLFNEVTKQLKQIAPPTRGA</sequence>
<feature type="compositionally biased region" description="Pro residues" evidence="1">
    <location>
        <begin position="122"/>
        <end position="131"/>
    </location>
</feature>